<proteinExistence type="predicted"/>
<gene>
    <name evidence="2" type="ORF">F0L68_33605</name>
</gene>
<protein>
    <submittedName>
        <fullName evidence="2">Uncharacterized protein</fullName>
    </submittedName>
</protein>
<dbReference type="AlphaFoldDB" id="A0A5B2WRR1"/>
<keyword evidence="3" id="KW-1185">Reference proteome</keyword>
<evidence type="ECO:0000313" key="2">
    <source>
        <dbReference type="EMBL" id="KAA2253089.1"/>
    </source>
</evidence>
<feature type="compositionally biased region" description="Basic and acidic residues" evidence="1">
    <location>
        <begin position="217"/>
        <end position="231"/>
    </location>
</feature>
<dbReference type="OrthoDB" id="143774at2"/>
<dbReference type="Proteomes" id="UP000323454">
    <property type="component" value="Unassembled WGS sequence"/>
</dbReference>
<comment type="caution">
    <text evidence="2">The sequence shown here is derived from an EMBL/GenBank/DDBJ whole genome shotgun (WGS) entry which is preliminary data.</text>
</comment>
<name>A0A5B2WRR1_9PSEU</name>
<dbReference type="RefSeq" id="WP_149853917.1">
    <property type="nucleotide sequence ID" value="NZ_VUOB01000068.1"/>
</dbReference>
<sequence>MYLNLVYQADFGPTPVGQTQRTDALPLIRHATDVGVPVDAWITVPLADGTFANEQNAAVIRTAVQSFQEWSTSNQLTLGQAVLDLEFPAGTQAVAQALDGDLSGVEQLAHANIDPADQRLAMSAYGDTISWAHQHGLRLAGILVAFALDDLANGGLALQDALDIVDHGQDRPREMTEASDLGFHPRSEASVRPSGRQDSNLRPLDPQPGHRKPLTSRNRESPAHDGSVDSS</sequence>
<evidence type="ECO:0000256" key="1">
    <source>
        <dbReference type="SAM" id="MobiDB-lite"/>
    </source>
</evidence>
<reference evidence="2 3" key="1">
    <citation type="submission" date="2019-09" db="EMBL/GenBank/DDBJ databases">
        <title>Goodfellowia gen. nov., a new genus of the Pseudonocardineae related to Actinoalloteichus, containing Goodfellowia coeruleoviolacea gen. nov., comb. nov. gen. nov., comb. nov.</title>
        <authorList>
            <person name="Labeda D."/>
        </authorList>
    </citation>
    <scope>NUCLEOTIDE SEQUENCE [LARGE SCALE GENOMIC DNA]</scope>
    <source>
        <strain evidence="2 3">AN110305</strain>
    </source>
</reference>
<dbReference type="EMBL" id="VUOB01000068">
    <property type="protein sequence ID" value="KAA2253089.1"/>
    <property type="molecule type" value="Genomic_DNA"/>
</dbReference>
<evidence type="ECO:0000313" key="3">
    <source>
        <dbReference type="Proteomes" id="UP000323454"/>
    </source>
</evidence>
<feature type="region of interest" description="Disordered" evidence="1">
    <location>
        <begin position="171"/>
        <end position="231"/>
    </location>
</feature>
<reference evidence="2 3" key="2">
    <citation type="submission" date="2019-09" db="EMBL/GenBank/DDBJ databases">
        <authorList>
            <person name="Jin C."/>
        </authorList>
    </citation>
    <scope>NUCLEOTIDE SEQUENCE [LARGE SCALE GENOMIC DNA]</scope>
    <source>
        <strain evidence="2 3">AN110305</strain>
    </source>
</reference>
<accession>A0A5B2WRR1</accession>
<organism evidence="2 3">
    <name type="scientific">Solihabitans fulvus</name>
    <dbReference type="NCBI Taxonomy" id="1892852"/>
    <lineage>
        <taxon>Bacteria</taxon>
        <taxon>Bacillati</taxon>
        <taxon>Actinomycetota</taxon>
        <taxon>Actinomycetes</taxon>
        <taxon>Pseudonocardiales</taxon>
        <taxon>Pseudonocardiaceae</taxon>
        <taxon>Solihabitans</taxon>
    </lineage>
</organism>